<gene>
    <name evidence="9" type="ORF">WJX72_001297</name>
</gene>
<evidence type="ECO:0000313" key="10">
    <source>
        <dbReference type="Proteomes" id="UP001489004"/>
    </source>
</evidence>
<keyword evidence="6" id="KW-0067">ATP-binding</keyword>
<feature type="region of interest" description="Disordered" evidence="7">
    <location>
        <begin position="510"/>
        <end position="551"/>
    </location>
</feature>
<feature type="region of interest" description="Disordered" evidence="7">
    <location>
        <begin position="635"/>
        <end position="670"/>
    </location>
</feature>
<evidence type="ECO:0000256" key="4">
    <source>
        <dbReference type="ARBA" id="ARBA00022741"/>
    </source>
</evidence>
<evidence type="ECO:0000313" key="9">
    <source>
        <dbReference type="EMBL" id="KAK9828648.1"/>
    </source>
</evidence>
<dbReference type="Proteomes" id="UP001489004">
    <property type="component" value="Unassembled WGS sequence"/>
</dbReference>
<comment type="caution">
    <text evidence="9">The sequence shown here is derived from an EMBL/GenBank/DDBJ whole genome shotgun (WGS) entry which is preliminary data.</text>
</comment>
<dbReference type="PROSITE" id="PS50290">
    <property type="entry name" value="PI3_4_KINASE_3"/>
    <property type="match status" value="1"/>
</dbReference>
<dbReference type="EMBL" id="JALJOR010000001">
    <property type="protein sequence ID" value="KAK9828648.1"/>
    <property type="molecule type" value="Genomic_DNA"/>
</dbReference>
<feature type="domain" description="PI3K/PI4K catalytic" evidence="8">
    <location>
        <begin position="107"/>
        <end position="412"/>
    </location>
</feature>
<evidence type="ECO:0000256" key="5">
    <source>
        <dbReference type="ARBA" id="ARBA00022777"/>
    </source>
</evidence>
<evidence type="ECO:0000256" key="6">
    <source>
        <dbReference type="ARBA" id="ARBA00022840"/>
    </source>
</evidence>
<feature type="compositionally biased region" description="Low complexity" evidence="7">
    <location>
        <begin position="478"/>
        <end position="490"/>
    </location>
</feature>
<evidence type="ECO:0000256" key="2">
    <source>
        <dbReference type="ARBA" id="ARBA00012169"/>
    </source>
</evidence>
<keyword evidence="10" id="KW-1185">Reference proteome</keyword>
<feature type="region of interest" description="Disordered" evidence="7">
    <location>
        <begin position="705"/>
        <end position="727"/>
    </location>
</feature>
<feature type="region of interest" description="Disordered" evidence="7">
    <location>
        <begin position="473"/>
        <end position="497"/>
    </location>
</feature>
<comment type="similarity">
    <text evidence="1">Belongs to the PI3/PI4-kinase family. Type II PI4K subfamily.</text>
</comment>
<dbReference type="InterPro" id="IPR044571">
    <property type="entry name" value="P4KG1-8"/>
</dbReference>
<organism evidence="9 10">
    <name type="scientific">[Myrmecia] bisecta</name>
    <dbReference type="NCBI Taxonomy" id="41462"/>
    <lineage>
        <taxon>Eukaryota</taxon>
        <taxon>Viridiplantae</taxon>
        <taxon>Chlorophyta</taxon>
        <taxon>core chlorophytes</taxon>
        <taxon>Trebouxiophyceae</taxon>
        <taxon>Trebouxiales</taxon>
        <taxon>Trebouxiaceae</taxon>
        <taxon>Myrmecia</taxon>
    </lineage>
</organism>
<feature type="region of interest" description="Disordered" evidence="7">
    <location>
        <begin position="424"/>
        <end position="456"/>
    </location>
</feature>
<dbReference type="Pfam" id="PF00454">
    <property type="entry name" value="PI3_PI4_kinase"/>
    <property type="match status" value="1"/>
</dbReference>
<feature type="compositionally biased region" description="Basic residues" evidence="7">
    <location>
        <begin position="643"/>
        <end position="656"/>
    </location>
</feature>
<dbReference type="AlphaFoldDB" id="A0AAW1R4C8"/>
<dbReference type="GO" id="GO:0005524">
    <property type="term" value="F:ATP binding"/>
    <property type="evidence" value="ECO:0007669"/>
    <property type="project" value="UniProtKB-KW"/>
</dbReference>
<dbReference type="PANTHER" id="PTHR45800">
    <property type="entry name" value="PHOSPHATIDYLINOSITOL 4-KINASE GAMMA"/>
    <property type="match status" value="1"/>
</dbReference>
<keyword evidence="3" id="KW-0808">Transferase</keyword>
<keyword evidence="5" id="KW-0418">Kinase</keyword>
<name>A0AAW1R4C8_9CHLO</name>
<dbReference type="PANTHER" id="PTHR45800:SF11">
    <property type="entry name" value="PHOSPHATIDYLINOSITOL 3-KINASE-RELATED PROTEIN KINASE"/>
    <property type="match status" value="1"/>
</dbReference>
<evidence type="ECO:0000259" key="8">
    <source>
        <dbReference type="PROSITE" id="PS50290"/>
    </source>
</evidence>
<dbReference type="GO" id="GO:0004430">
    <property type="term" value="F:1-phosphatidylinositol 4-kinase activity"/>
    <property type="evidence" value="ECO:0007669"/>
    <property type="project" value="UniProtKB-EC"/>
</dbReference>
<evidence type="ECO:0000256" key="3">
    <source>
        <dbReference type="ARBA" id="ARBA00022679"/>
    </source>
</evidence>
<evidence type="ECO:0000256" key="7">
    <source>
        <dbReference type="SAM" id="MobiDB-lite"/>
    </source>
</evidence>
<protein>
    <recommendedName>
        <fullName evidence="2">1-phosphatidylinositol 4-kinase</fullName>
        <ecNumber evidence="2">2.7.1.67</ecNumber>
    </recommendedName>
</protein>
<sequence length="727" mass="77668">MSYDTRVGGLATVKQHGFRVKDGYSIPSRIEEELPSSAESHSQGALRDAVAPVGFRGLLDICNSASLAPPSARLMPGEGRVEVVGTAHSCAGVRNLIKSVQRGLKAHQVPVAAEGGLGGTYFFSCESGRQVAIMKPCDEEPLAVNNPKGYVGRALGEPGLKPTVRVGEAAMREVAAFLLDHHHFARVPHTVLVKLTHPIFHVALGSDTPMEAGVPTKLGSLQEFAAHECDTSEMGASCFAARDVHRIGILDIRLYNTDRHAGNILVRRPRNASSNNLSAVARFDERKLELIPIDHGFCLPEALEPPYFEWLHWPQAQLPFDAEELQYIADLSAADDVALLRSELPALREESLHTLEVATVLLQMCAAAGLTLAEIGTVVSRPLVGLDEEPSELEKICHVARQEVEAWAAEEALRGLCVEGNEEESALSPSAGTGGSAHSPAVGFSGSSGPQRVLYPEGAGMSWRAGLRSESGSQELMGPLEGSPSSTGSPPRSPGELLLRRSTDELLFDLDEEGSGPTHSPQFRVLSDTPFASRGKPPPPGGRDSSHISPDSTLFGFQCSHSSSGSISSLARVDECGAARQDADPLLPLWQRTASTGAQDGCPSPALVNVTMPVAQSVADGGFFWRKGVGPGPLASVGTARPVRQRSRPPHRHRVHGGQIYPPHVQGGAPASTNNVFSGLSGERWEVFMEVVVEQIQAGLEAGRWRQQAQQGPRGRHNFGMSLPTRF</sequence>
<reference evidence="9 10" key="1">
    <citation type="journal article" date="2024" name="Nat. Commun.">
        <title>Phylogenomics reveals the evolutionary origins of lichenization in chlorophyte algae.</title>
        <authorList>
            <person name="Puginier C."/>
            <person name="Libourel C."/>
            <person name="Otte J."/>
            <person name="Skaloud P."/>
            <person name="Haon M."/>
            <person name="Grisel S."/>
            <person name="Petersen M."/>
            <person name="Berrin J.G."/>
            <person name="Delaux P.M."/>
            <person name="Dal Grande F."/>
            <person name="Keller J."/>
        </authorList>
    </citation>
    <scope>NUCLEOTIDE SEQUENCE [LARGE SCALE GENOMIC DNA]</scope>
    <source>
        <strain evidence="9 10">SAG 2043</strain>
    </source>
</reference>
<evidence type="ECO:0000256" key="1">
    <source>
        <dbReference type="ARBA" id="ARBA00008941"/>
    </source>
</evidence>
<keyword evidence="4" id="KW-0547">Nucleotide-binding</keyword>
<dbReference type="EC" id="2.7.1.67" evidence="2"/>
<accession>A0AAW1R4C8</accession>
<proteinExistence type="inferred from homology"/>
<dbReference type="InterPro" id="IPR000403">
    <property type="entry name" value="PI3/4_kinase_cat_dom"/>
</dbReference>